<keyword evidence="3" id="KW-1185">Reference proteome</keyword>
<protein>
    <submittedName>
        <fullName evidence="2">Uncharacterized protein</fullName>
    </submittedName>
</protein>
<proteinExistence type="predicted"/>
<accession>A0ABN9TYQ3</accession>
<feature type="region of interest" description="Disordered" evidence="1">
    <location>
        <begin position="1"/>
        <end position="27"/>
    </location>
</feature>
<dbReference type="EMBL" id="CAUYUJ010015208">
    <property type="protein sequence ID" value="CAK0851097.1"/>
    <property type="molecule type" value="Genomic_DNA"/>
</dbReference>
<sequence>MFAADLQPPEKKPRTEGSGDAVEENQAGYGELVTAMAKLLLVHEGERRAPARDANFVLEIKEKSEFQEVLETAVAHYDATGKIERAKEDFKGHPDGKRPDAFFRSIFFRLHQLVEKNQTVVDQKVSQMQPEIQLGAQQALSKLKLCGGKAATDEGKKLRATRCFKLEADENGVVKWIFALEGEPYVKDIFLALRRTEVLEVLGVRLTYDFAPQHKQAKKIQELAFGNGSGRRRRPKKK</sequence>
<evidence type="ECO:0000256" key="1">
    <source>
        <dbReference type="SAM" id="MobiDB-lite"/>
    </source>
</evidence>
<dbReference type="Proteomes" id="UP001189429">
    <property type="component" value="Unassembled WGS sequence"/>
</dbReference>
<comment type="caution">
    <text evidence="2">The sequence shown here is derived from an EMBL/GenBank/DDBJ whole genome shotgun (WGS) entry which is preliminary data.</text>
</comment>
<reference evidence="2" key="1">
    <citation type="submission" date="2023-10" db="EMBL/GenBank/DDBJ databases">
        <authorList>
            <person name="Chen Y."/>
            <person name="Shah S."/>
            <person name="Dougan E. K."/>
            <person name="Thang M."/>
            <person name="Chan C."/>
        </authorList>
    </citation>
    <scope>NUCLEOTIDE SEQUENCE [LARGE SCALE GENOMIC DNA]</scope>
</reference>
<feature type="compositionally biased region" description="Basic and acidic residues" evidence="1">
    <location>
        <begin position="8"/>
        <end position="17"/>
    </location>
</feature>
<gene>
    <name evidence="2" type="ORF">PCOR1329_LOCUS43337</name>
</gene>
<evidence type="ECO:0000313" key="2">
    <source>
        <dbReference type="EMBL" id="CAK0851097.1"/>
    </source>
</evidence>
<evidence type="ECO:0000313" key="3">
    <source>
        <dbReference type="Proteomes" id="UP001189429"/>
    </source>
</evidence>
<name>A0ABN9TYQ3_9DINO</name>
<organism evidence="2 3">
    <name type="scientific">Prorocentrum cordatum</name>
    <dbReference type="NCBI Taxonomy" id="2364126"/>
    <lineage>
        <taxon>Eukaryota</taxon>
        <taxon>Sar</taxon>
        <taxon>Alveolata</taxon>
        <taxon>Dinophyceae</taxon>
        <taxon>Prorocentrales</taxon>
        <taxon>Prorocentraceae</taxon>
        <taxon>Prorocentrum</taxon>
    </lineage>
</organism>